<dbReference type="Proteomes" id="UP000824219">
    <property type="component" value="Linkage Group LG16"/>
</dbReference>
<dbReference type="AlphaFoldDB" id="A0A9D3NGE2"/>
<reference evidence="2 3" key="1">
    <citation type="submission" date="2021-06" db="EMBL/GenBank/DDBJ databases">
        <title>Chromosome-level genome assembly of the red-tail catfish (Hemibagrus wyckioides).</title>
        <authorList>
            <person name="Shao F."/>
        </authorList>
    </citation>
    <scope>NUCLEOTIDE SEQUENCE [LARGE SCALE GENOMIC DNA]</scope>
    <source>
        <strain evidence="2">EC202008001</strain>
        <tissue evidence="2">Blood</tissue>
    </source>
</reference>
<keyword evidence="3" id="KW-1185">Reference proteome</keyword>
<evidence type="ECO:0000256" key="1">
    <source>
        <dbReference type="SAM" id="MobiDB-lite"/>
    </source>
</evidence>
<feature type="region of interest" description="Disordered" evidence="1">
    <location>
        <begin position="186"/>
        <end position="208"/>
    </location>
</feature>
<sequence length="208" mass="23470">MGAKSVWDFGKLCDPRNLVLVEVSRPLPRVIKHKPSAIVFSDRNESAQYNDLVRPEHKLFSYESSDGGSPSGQGDDDDDNINDVVSGFSSGLHRQFIISQKRKSMYKARMKRRKSRKEQEALPTVTETKPDTTSTEVQEDGITFSEEQVQTGWKTHFVLSKEDRSQLGHCEVQLKMDSGTVASVIGSRRDRTQSSIPQLGNFRHAAWE</sequence>
<proteinExistence type="predicted"/>
<feature type="region of interest" description="Disordered" evidence="1">
    <location>
        <begin position="110"/>
        <end position="138"/>
    </location>
</feature>
<evidence type="ECO:0000313" key="2">
    <source>
        <dbReference type="EMBL" id="KAG7322433.1"/>
    </source>
</evidence>
<comment type="caution">
    <text evidence="2">The sequence shown here is derived from an EMBL/GenBank/DDBJ whole genome shotgun (WGS) entry which is preliminary data.</text>
</comment>
<organism evidence="2 3">
    <name type="scientific">Hemibagrus wyckioides</name>
    <dbReference type="NCBI Taxonomy" id="337641"/>
    <lineage>
        <taxon>Eukaryota</taxon>
        <taxon>Metazoa</taxon>
        <taxon>Chordata</taxon>
        <taxon>Craniata</taxon>
        <taxon>Vertebrata</taxon>
        <taxon>Euteleostomi</taxon>
        <taxon>Actinopterygii</taxon>
        <taxon>Neopterygii</taxon>
        <taxon>Teleostei</taxon>
        <taxon>Ostariophysi</taxon>
        <taxon>Siluriformes</taxon>
        <taxon>Bagridae</taxon>
        <taxon>Hemibagrus</taxon>
    </lineage>
</organism>
<gene>
    <name evidence="2" type="ORF">KOW79_013779</name>
</gene>
<dbReference type="EMBL" id="JAHKSW010000016">
    <property type="protein sequence ID" value="KAG7322433.1"/>
    <property type="molecule type" value="Genomic_DNA"/>
</dbReference>
<evidence type="ECO:0000313" key="3">
    <source>
        <dbReference type="Proteomes" id="UP000824219"/>
    </source>
</evidence>
<feature type="region of interest" description="Disordered" evidence="1">
    <location>
        <begin position="61"/>
        <end position="83"/>
    </location>
</feature>
<accession>A0A9D3NGE2</accession>
<feature type="compositionally biased region" description="Polar residues" evidence="1">
    <location>
        <begin position="125"/>
        <end position="136"/>
    </location>
</feature>
<protein>
    <submittedName>
        <fullName evidence="2">Uncharacterized protein</fullName>
    </submittedName>
</protein>
<name>A0A9D3NGE2_9TELE</name>